<proteinExistence type="predicted"/>
<dbReference type="STRING" id="216938.SHELI_v1c05230"/>
<dbReference type="KEGG" id="shj:SHELI_v1c05230"/>
<protein>
    <submittedName>
        <fullName evidence="1">Uncharacterized protein</fullName>
    </submittedName>
</protein>
<evidence type="ECO:0000313" key="1">
    <source>
        <dbReference type="EMBL" id="AOG60474.1"/>
    </source>
</evidence>
<dbReference type="RefSeq" id="WP_069116440.1">
    <property type="nucleotide sequence ID" value="NZ_CP017015.1"/>
</dbReference>
<evidence type="ECO:0000313" key="2">
    <source>
        <dbReference type="Proteomes" id="UP000094378"/>
    </source>
</evidence>
<dbReference type="Proteomes" id="UP000094378">
    <property type="component" value="Chromosome"/>
</dbReference>
<keyword evidence="2" id="KW-1185">Reference proteome</keyword>
<organism evidence="1 2">
    <name type="scientific">Spiroplasma helicoides</name>
    <dbReference type="NCBI Taxonomy" id="216938"/>
    <lineage>
        <taxon>Bacteria</taxon>
        <taxon>Bacillati</taxon>
        <taxon>Mycoplasmatota</taxon>
        <taxon>Mollicutes</taxon>
        <taxon>Entomoplasmatales</taxon>
        <taxon>Spiroplasmataceae</taxon>
        <taxon>Spiroplasma</taxon>
    </lineage>
</organism>
<sequence length="229" mass="26950">MEANKIFDFLKNLFESIQKFTIDNKFFVCNNSFKFMSEIRELLANKENLSFEIVEENVKKKIIDFNKLRMNKQESDEIELLSRSYFQTIDLIIRLVNPKKKISIPNDIRQLVSDMSSLKYEIHIFQLVCATFVKESNSFINFPHLNNWPEAIEFVVKSGGTMHLSLQKVIDKQSALEKKEIINNISKELDKIFNDGVEDFVVFLNTYQKMLKVYVILINSLTEIIVRNF</sequence>
<dbReference type="EMBL" id="CP017015">
    <property type="protein sequence ID" value="AOG60474.1"/>
    <property type="molecule type" value="Genomic_DNA"/>
</dbReference>
<dbReference type="AlphaFoldDB" id="A0A1B3SKK7"/>
<reference evidence="1 2" key="1">
    <citation type="submission" date="2016-08" db="EMBL/GenBank/DDBJ databases">
        <title>Complete genome sequence of Spiroplasma helicoides TABS-2 (DSM 22551).</title>
        <authorList>
            <person name="Shen W.-Y."/>
            <person name="Lo W.-S."/>
            <person name="Lai Y.-C."/>
            <person name="Kuo C.-H."/>
        </authorList>
    </citation>
    <scope>NUCLEOTIDE SEQUENCE [LARGE SCALE GENOMIC DNA]</scope>
    <source>
        <strain evidence="1 2">TABS-2</strain>
    </source>
</reference>
<accession>A0A1B3SKK7</accession>
<gene>
    <name evidence="1" type="ORF">SHELI_v1c05230</name>
</gene>
<name>A0A1B3SKK7_9MOLU</name>